<protein>
    <submittedName>
        <fullName evidence="1">Uncharacterized protein</fullName>
    </submittedName>
</protein>
<gene>
    <name evidence="1" type="ORF">D4764_20G0005320</name>
</gene>
<name>A0A5C6NK92_9TELE</name>
<organism evidence="1 2">
    <name type="scientific">Takifugu flavidus</name>
    <name type="common">sansaifugu</name>
    <dbReference type="NCBI Taxonomy" id="433684"/>
    <lineage>
        <taxon>Eukaryota</taxon>
        <taxon>Metazoa</taxon>
        <taxon>Chordata</taxon>
        <taxon>Craniata</taxon>
        <taxon>Vertebrata</taxon>
        <taxon>Euteleostomi</taxon>
        <taxon>Actinopterygii</taxon>
        <taxon>Neopterygii</taxon>
        <taxon>Teleostei</taxon>
        <taxon>Neoteleostei</taxon>
        <taxon>Acanthomorphata</taxon>
        <taxon>Eupercaria</taxon>
        <taxon>Tetraodontiformes</taxon>
        <taxon>Tetradontoidea</taxon>
        <taxon>Tetraodontidae</taxon>
        <taxon>Takifugu</taxon>
    </lineage>
</organism>
<sequence length="173" mass="18924">MQPRMEKDPSQLHALVSSQGEEGTCWHATATATRERKSAKGTQEMRQYKRRHAMAAVAASHYCSRHPPIIVAPCNQNHSLSTKRAAPPYLLSLRLIHEQNSWECWRSRLEEEHAGAGQGPDRDGRVVAGSSGVQVDCALSQFALSSATSGHTLQLQTSEGPPSLRAALVCRCL</sequence>
<dbReference type="EMBL" id="RHFK02000013">
    <property type="protein sequence ID" value="TWW66500.1"/>
    <property type="molecule type" value="Genomic_DNA"/>
</dbReference>
<keyword evidence="2" id="KW-1185">Reference proteome</keyword>
<evidence type="ECO:0000313" key="1">
    <source>
        <dbReference type="EMBL" id="TWW66500.1"/>
    </source>
</evidence>
<dbReference type="AlphaFoldDB" id="A0A5C6NK92"/>
<proteinExistence type="predicted"/>
<comment type="caution">
    <text evidence="1">The sequence shown here is derived from an EMBL/GenBank/DDBJ whole genome shotgun (WGS) entry which is preliminary data.</text>
</comment>
<evidence type="ECO:0000313" key="2">
    <source>
        <dbReference type="Proteomes" id="UP000324091"/>
    </source>
</evidence>
<accession>A0A5C6NK92</accession>
<dbReference type="Proteomes" id="UP000324091">
    <property type="component" value="Chromosome 20"/>
</dbReference>
<reference evidence="1 2" key="1">
    <citation type="submission" date="2019-04" db="EMBL/GenBank/DDBJ databases">
        <title>Chromosome genome assembly for Takifugu flavidus.</title>
        <authorList>
            <person name="Xiao S."/>
        </authorList>
    </citation>
    <scope>NUCLEOTIDE SEQUENCE [LARGE SCALE GENOMIC DNA]</scope>
    <source>
        <strain evidence="1">HTHZ2018</strain>
        <tissue evidence="1">Muscle</tissue>
    </source>
</reference>